<feature type="transmembrane region" description="Helical" evidence="6">
    <location>
        <begin position="276"/>
        <end position="297"/>
    </location>
</feature>
<accession>A0A6A5VNZ2</accession>
<protein>
    <submittedName>
        <fullName evidence="7">Zip-domain-containing protein</fullName>
    </submittedName>
</protein>
<evidence type="ECO:0000256" key="6">
    <source>
        <dbReference type="SAM" id="Phobius"/>
    </source>
</evidence>
<feature type="transmembrane region" description="Helical" evidence="6">
    <location>
        <begin position="370"/>
        <end position="389"/>
    </location>
</feature>
<evidence type="ECO:0000256" key="2">
    <source>
        <dbReference type="ARBA" id="ARBA00022692"/>
    </source>
</evidence>
<dbReference type="GO" id="GO:0005886">
    <property type="term" value="C:plasma membrane"/>
    <property type="evidence" value="ECO:0007669"/>
    <property type="project" value="TreeGrafter"/>
</dbReference>
<feature type="transmembrane region" description="Helical" evidence="6">
    <location>
        <begin position="303"/>
        <end position="327"/>
    </location>
</feature>
<feature type="transmembrane region" description="Helical" evidence="6">
    <location>
        <begin position="401"/>
        <end position="427"/>
    </location>
</feature>
<name>A0A6A5VNZ2_9PLEO</name>
<feature type="region of interest" description="Disordered" evidence="5">
    <location>
        <begin position="61"/>
        <end position="84"/>
    </location>
</feature>
<dbReference type="AlphaFoldDB" id="A0A6A5VNZ2"/>
<comment type="subcellular location">
    <subcellularLocation>
        <location evidence="1">Membrane</location>
        <topology evidence="1">Multi-pass membrane protein</topology>
    </subcellularLocation>
</comment>
<keyword evidence="2 6" id="KW-0812">Transmembrane</keyword>
<evidence type="ECO:0000313" key="7">
    <source>
        <dbReference type="EMBL" id="KAF1978991.1"/>
    </source>
</evidence>
<feature type="transmembrane region" description="Helical" evidence="6">
    <location>
        <begin position="339"/>
        <end position="358"/>
    </location>
</feature>
<organism evidence="7 8">
    <name type="scientific">Bimuria novae-zelandiae CBS 107.79</name>
    <dbReference type="NCBI Taxonomy" id="1447943"/>
    <lineage>
        <taxon>Eukaryota</taxon>
        <taxon>Fungi</taxon>
        <taxon>Dikarya</taxon>
        <taxon>Ascomycota</taxon>
        <taxon>Pezizomycotina</taxon>
        <taxon>Dothideomycetes</taxon>
        <taxon>Pleosporomycetidae</taxon>
        <taxon>Pleosporales</taxon>
        <taxon>Massarineae</taxon>
        <taxon>Didymosphaeriaceae</taxon>
        <taxon>Bimuria</taxon>
    </lineage>
</organism>
<dbReference type="OrthoDB" id="448280at2759"/>
<evidence type="ECO:0000256" key="4">
    <source>
        <dbReference type="ARBA" id="ARBA00023136"/>
    </source>
</evidence>
<proteinExistence type="predicted"/>
<dbReference type="GO" id="GO:0005385">
    <property type="term" value="F:zinc ion transmembrane transporter activity"/>
    <property type="evidence" value="ECO:0007669"/>
    <property type="project" value="TreeGrafter"/>
</dbReference>
<dbReference type="Proteomes" id="UP000800036">
    <property type="component" value="Unassembled WGS sequence"/>
</dbReference>
<dbReference type="PANTHER" id="PTHR11040">
    <property type="entry name" value="ZINC/IRON TRANSPORTER"/>
    <property type="match status" value="1"/>
</dbReference>
<evidence type="ECO:0000313" key="8">
    <source>
        <dbReference type="Proteomes" id="UP000800036"/>
    </source>
</evidence>
<dbReference type="Pfam" id="PF02535">
    <property type="entry name" value="Zip"/>
    <property type="match status" value="1"/>
</dbReference>
<feature type="compositionally biased region" description="Basic and acidic residues" evidence="5">
    <location>
        <begin position="64"/>
        <end position="81"/>
    </location>
</feature>
<dbReference type="EMBL" id="ML976659">
    <property type="protein sequence ID" value="KAF1978991.1"/>
    <property type="molecule type" value="Genomic_DNA"/>
</dbReference>
<gene>
    <name evidence="7" type="ORF">BU23DRAFT_577173</name>
</gene>
<evidence type="ECO:0000256" key="5">
    <source>
        <dbReference type="SAM" id="MobiDB-lite"/>
    </source>
</evidence>
<keyword evidence="8" id="KW-1185">Reference proteome</keyword>
<dbReference type="InterPro" id="IPR003689">
    <property type="entry name" value="ZIP"/>
</dbReference>
<dbReference type="PANTHER" id="PTHR11040:SF44">
    <property type="entry name" value="PROTEIN ZNTC-RELATED"/>
    <property type="match status" value="1"/>
</dbReference>
<evidence type="ECO:0000256" key="1">
    <source>
        <dbReference type="ARBA" id="ARBA00004141"/>
    </source>
</evidence>
<feature type="transmembrane region" description="Helical" evidence="6">
    <location>
        <begin position="122"/>
        <end position="143"/>
    </location>
</feature>
<feature type="transmembrane region" description="Helical" evidence="6">
    <location>
        <begin position="197"/>
        <end position="216"/>
    </location>
</feature>
<reference evidence="7" key="1">
    <citation type="journal article" date="2020" name="Stud. Mycol.">
        <title>101 Dothideomycetes genomes: a test case for predicting lifestyles and emergence of pathogens.</title>
        <authorList>
            <person name="Haridas S."/>
            <person name="Albert R."/>
            <person name="Binder M."/>
            <person name="Bloem J."/>
            <person name="Labutti K."/>
            <person name="Salamov A."/>
            <person name="Andreopoulos B."/>
            <person name="Baker S."/>
            <person name="Barry K."/>
            <person name="Bills G."/>
            <person name="Bluhm B."/>
            <person name="Cannon C."/>
            <person name="Castanera R."/>
            <person name="Culley D."/>
            <person name="Daum C."/>
            <person name="Ezra D."/>
            <person name="Gonzalez J."/>
            <person name="Henrissat B."/>
            <person name="Kuo A."/>
            <person name="Liang C."/>
            <person name="Lipzen A."/>
            <person name="Lutzoni F."/>
            <person name="Magnuson J."/>
            <person name="Mondo S."/>
            <person name="Nolan M."/>
            <person name="Ohm R."/>
            <person name="Pangilinan J."/>
            <person name="Park H.-J."/>
            <person name="Ramirez L."/>
            <person name="Alfaro M."/>
            <person name="Sun H."/>
            <person name="Tritt A."/>
            <person name="Yoshinaga Y."/>
            <person name="Zwiers L.-H."/>
            <person name="Turgeon B."/>
            <person name="Goodwin S."/>
            <person name="Spatafora J."/>
            <person name="Crous P."/>
            <person name="Grigoriev I."/>
        </authorList>
    </citation>
    <scope>NUCLEOTIDE SEQUENCE</scope>
    <source>
        <strain evidence="7">CBS 107.79</strain>
    </source>
</reference>
<feature type="transmembrane region" description="Helical" evidence="6">
    <location>
        <begin position="155"/>
        <end position="177"/>
    </location>
</feature>
<evidence type="ECO:0000256" key="3">
    <source>
        <dbReference type="ARBA" id="ARBA00022989"/>
    </source>
</evidence>
<feature type="compositionally biased region" description="Low complexity" evidence="5">
    <location>
        <begin position="228"/>
        <end position="241"/>
    </location>
</feature>
<feature type="region of interest" description="Disordered" evidence="5">
    <location>
        <begin position="227"/>
        <end position="257"/>
    </location>
</feature>
<sequence length="431" mass="45909">MSKSNARRYCMVGTAEYEIVGPTATEVFEPEYTGCHSHGGETYCVNSAGDDVQIVLEVEEGAEGEDHHESHESEHTEHADGEADEAGGVHCHEHAGVPHCTGGSEDAEPICRRIDREYNKPLRIGLLFVILATSGIGVFAPILMSRFTRMSQRSLVFVAAKQFGTGVIISTAFVHLFTHASLMFGNECLGELPYEATTAAIVMAGLFLSFLVDYTSKRFLLWRQSKNPSSDSEAAPSPASDVKSASPTDSAVTPPMSQIEHEQTELRGHSDAKLNVLVLETGIIFHSLLIGLTLVVASDTSFTTLFIVVLFHQMFEGLALGSCIAGLPSSAASTLDRTLMATGFALITPVGMAIGIGVLDQFNGSDKATLVAIGTLDALSAGILAWVGIHEMLARDWLHGALVSAGWVRTGVAMGFLVAGLALMSLLGKWA</sequence>
<keyword evidence="4 6" id="KW-0472">Membrane</keyword>
<keyword evidence="3 6" id="KW-1133">Transmembrane helix</keyword>